<evidence type="ECO:0000256" key="1">
    <source>
        <dbReference type="ARBA" id="ARBA00022679"/>
    </source>
</evidence>
<protein>
    <submittedName>
        <fullName evidence="6">Diacylglycerol kinase family lipid kinase</fullName>
    </submittedName>
</protein>
<dbReference type="GO" id="GO:0016301">
    <property type="term" value="F:kinase activity"/>
    <property type="evidence" value="ECO:0007669"/>
    <property type="project" value="UniProtKB-KW"/>
</dbReference>
<keyword evidence="4" id="KW-0067">ATP-binding</keyword>
<dbReference type="NCBIfam" id="TIGR00147">
    <property type="entry name" value="YegS/Rv2252/BmrU family lipid kinase"/>
    <property type="match status" value="1"/>
</dbReference>
<feature type="domain" description="DAGKc" evidence="5">
    <location>
        <begin position="1"/>
        <end position="134"/>
    </location>
</feature>
<dbReference type="PANTHER" id="PTHR12358">
    <property type="entry name" value="SPHINGOSINE KINASE"/>
    <property type="match status" value="1"/>
</dbReference>
<dbReference type="Proteomes" id="UP000309215">
    <property type="component" value="Unassembled WGS sequence"/>
</dbReference>
<evidence type="ECO:0000313" key="6">
    <source>
        <dbReference type="EMBL" id="TKD13207.1"/>
    </source>
</evidence>
<dbReference type="RefSeq" id="WP_136927023.1">
    <property type="nucleotide sequence ID" value="NZ_SSMQ01000001.1"/>
</dbReference>
<sequence length="316" mass="34593">MKPLLIVNPQSAGGKTGALFEKMRGPIERHLGHVDVVFTERSRHAVDIARDAASEGRGMVISVGGDGSIHEVVCGLMEARDAGKKLPKFGIIGAGTGGDYRRTLGFENRLDRYCEAIAEGKTRAVDIGRFSYATHTGERKSSYFVNILSVGMSGLVDQFVAESTRTLGGTMAYFTSSVKGLARSVVGRVKCTIWREDGSREETIETRCFAICNGRYFGSGMQVAPMAHPDDGLFDVVDLGAASRLRFFMVSSRMYTGTHVHSLDVKHYRCERIQLELLNEDVADRFLLDVDGEPLGRLPLEVEMVPGAIEVLVPKQ</sequence>
<evidence type="ECO:0000256" key="4">
    <source>
        <dbReference type="ARBA" id="ARBA00022840"/>
    </source>
</evidence>
<evidence type="ECO:0000313" key="7">
    <source>
        <dbReference type="Proteomes" id="UP000309215"/>
    </source>
</evidence>
<dbReference type="GO" id="GO:0008654">
    <property type="term" value="P:phospholipid biosynthetic process"/>
    <property type="evidence" value="ECO:0007669"/>
    <property type="project" value="InterPro"/>
</dbReference>
<dbReference type="Gene3D" id="3.40.50.10330">
    <property type="entry name" value="Probable inorganic polyphosphate/atp-NAD kinase, domain 1"/>
    <property type="match status" value="1"/>
</dbReference>
<dbReference type="Pfam" id="PF00781">
    <property type="entry name" value="DAGK_cat"/>
    <property type="match status" value="1"/>
</dbReference>
<dbReference type="Pfam" id="PF19279">
    <property type="entry name" value="YegS_C"/>
    <property type="match status" value="1"/>
</dbReference>
<keyword evidence="7" id="KW-1185">Reference proteome</keyword>
<gene>
    <name evidence="6" type="ORF">E8A74_01230</name>
</gene>
<dbReference type="AlphaFoldDB" id="A0A4U1JKT4"/>
<dbReference type="EMBL" id="SSMQ01000001">
    <property type="protein sequence ID" value="TKD13207.1"/>
    <property type="molecule type" value="Genomic_DNA"/>
</dbReference>
<dbReference type="GO" id="GO:0005524">
    <property type="term" value="F:ATP binding"/>
    <property type="evidence" value="ECO:0007669"/>
    <property type="project" value="UniProtKB-KW"/>
</dbReference>
<reference evidence="6 7" key="1">
    <citation type="submission" date="2019-04" db="EMBL/GenBank/DDBJ databases">
        <authorList>
            <person name="Li Y."/>
            <person name="Wang J."/>
        </authorList>
    </citation>
    <scope>NUCLEOTIDE SEQUENCE [LARGE SCALE GENOMIC DNA]</scope>
    <source>
        <strain evidence="6 7">DSM 14668</strain>
    </source>
</reference>
<dbReference type="PANTHER" id="PTHR12358:SF54">
    <property type="entry name" value="SPHINGOSINE KINASE RELATED PROTEIN"/>
    <property type="match status" value="1"/>
</dbReference>
<dbReference type="SMART" id="SM00046">
    <property type="entry name" value="DAGKc"/>
    <property type="match status" value="1"/>
</dbReference>
<dbReference type="InterPro" id="IPR045540">
    <property type="entry name" value="YegS/DAGK_C"/>
</dbReference>
<keyword evidence="1" id="KW-0808">Transferase</keyword>
<proteinExistence type="predicted"/>
<comment type="caution">
    <text evidence="6">The sequence shown here is derived from an EMBL/GenBank/DDBJ whole genome shotgun (WGS) entry which is preliminary data.</text>
</comment>
<dbReference type="PROSITE" id="PS50146">
    <property type="entry name" value="DAGK"/>
    <property type="match status" value="1"/>
</dbReference>
<accession>A0A4U1JKT4</accession>
<keyword evidence="2" id="KW-0547">Nucleotide-binding</keyword>
<dbReference type="InterPro" id="IPR017438">
    <property type="entry name" value="ATP-NAD_kinase_N"/>
</dbReference>
<dbReference type="InterPro" id="IPR001206">
    <property type="entry name" value="Diacylglycerol_kinase_cat_dom"/>
</dbReference>
<dbReference type="Gene3D" id="2.60.200.40">
    <property type="match status" value="1"/>
</dbReference>
<dbReference type="InterPro" id="IPR050187">
    <property type="entry name" value="Lipid_Phosphate_FormReg"/>
</dbReference>
<keyword evidence="3 6" id="KW-0418">Kinase</keyword>
<evidence type="ECO:0000259" key="5">
    <source>
        <dbReference type="PROSITE" id="PS50146"/>
    </source>
</evidence>
<evidence type="ECO:0000256" key="3">
    <source>
        <dbReference type="ARBA" id="ARBA00022777"/>
    </source>
</evidence>
<dbReference type="OrthoDB" id="142078at2"/>
<name>A0A4U1JKT4_9BACT</name>
<dbReference type="InterPro" id="IPR016064">
    <property type="entry name" value="NAD/diacylglycerol_kinase_sf"/>
</dbReference>
<dbReference type="SUPFAM" id="SSF111331">
    <property type="entry name" value="NAD kinase/diacylglycerol kinase-like"/>
    <property type="match status" value="1"/>
</dbReference>
<organism evidence="6 7">
    <name type="scientific">Polyangium fumosum</name>
    <dbReference type="NCBI Taxonomy" id="889272"/>
    <lineage>
        <taxon>Bacteria</taxon>
        <taxon>Pseudomonadati</taxon>
        <taxon>Myxococcota</taxon>
        <taxon>Polyangia</taxon>
        <taxon>Polyangiales</taxon>
        <taxon>Polyangiaceae</taxon>
        <taxon>Polyangium</taxon>
    </lineage>
</organism>
<dbReference type="InterPro" id="IPR005218">
    <property type="entry name" value="Diacylglycerol/lipid_kinase"/>
</dbReference>
<evidence type="ECO:0000256" key="2">
    <source>
        <dbReference type="ARBA" id="ARBA00022741"/>
    </source>
</evidence>